<sequence>MVLGVHSCRKETIGMKLIPNYVGFGCESWFGSQKKPILIDLLA</sequence>
<evidence type="ECO:0000313" key="1">
    <source>
        <dbReference type="EMBL" id="EQA62715.1"/>
    </source>
</evidence>
<comment type="caution">
    <text evidence="1">The sequence shown here is derived from an EMBL/GenBank/DDBJ whole genome shotgun (WGS) entry which is preliminary data.</text>
</comment>
<protein>
    <submittedName>
        <fullName evidence="1">Uncharacterized protein</fullName>
    </submittedName>
</protein>
<evidence type="ECO:0000313" key="2">
    <source>
        <dbReference type="Proteomes" id="UP000018747"/>
    </source>
</evidence>
<dbReference type="EMBL" id="AHMT02000029">
    <property type="protein sequence ID" value="EQA62715.1"/>
    <property type="molecule type" value="Genomic_DNA"/>
</dbReference>
<keyword evidence="2" id="KW-1185">Reference proteome</keyword>
<reference evidence="1" key="1">
    <citation type="submission" date="2013-05" db="EMBL/GenBank/DDBJ databases">
        <authorList>
            <person name="Harkins D.M."/>
            <person name="Durkin A.S."/>
            <person name="Brinkac L.M."/>
            <person name="Haft D.H."/>
            <person name="Selengut J.D."/>
            <person name="Sanka R."/>
            <person name="DePew J."/>
            <person name="Purushe J."/>
            <person name="Hartskeerl R.A."/>
            <person name="Ahmed A."/>
            <person name="van der Linden H."/>
            <person name="Goris M.G.A."/>
            <person name="Vinetz J.M."/>
            <person name="Sutton G.G."/>
            <person name="Nierman W.C."/>
            <person name="Fouts D.E."/>
        </authorList>
    </citation>
    <scope>NUCLEOTIDE SEQUENCE [LARGE SCALE GENOMIC DNA]</scope>
    <source>
        <strain evidence="1">L 60</strain>
    </source>
</reference>
<dbReference type="Proteomes" id="UP000018747">
    <property type="component" value="Unassembled WGS sequence"/>
</dbReference>
<accession>V6HXN6</accession>
<organism evidence="1 2">
    <name type="scientific">Leptospira alexanderi serovar Manhao 3 str. L 60</name>
    <dbReference type="NCBI Taxonomy" id="1049759"/>
    <lineage>
        <taxon>Bacteria</taxon>
        <taxon>Pseudomonadati</taxon>
        <taxon>Spirochaetota</taxon>
        <taxon>Spirochaetia</taxon>
        <taxon>Leptospirales</taxon>
        <taxon>Leptospiraceae</taxon>
        <taxon>Leptospira</taxon>
    </lineage>
</organism>
<name>V6HXN6_9LEPT</name>
<gene>
    <name evidence="1" type="ORF">LEP1GSC062_2881</name>
</gene>
<proteinExistence type="predicted"/>
<dbReference type="AlphaFoldDB" id="V6HXN6"/>